<dbReference type="Gene3D" id="2.60.200.30">
    <property type="entry name" value="Probable inorganic polyphosphate/atp-NAD kinase, domain 2"/>
    <property type="match status" value="1"/>
</dbReference>
<evidence type="ECO:0000256" key="4">
    <source>
        <dbReference type="ARBA" id="ARBA00023027"/>
    </source>
</evidence>
<evidence type="ECO:0000256" key="2">
    <source>
        <dbReference type="ARBA" id="ARBA00022777"/>
    </source>
</evidence>
<dbReference type="GO" id="GO:0006741">
    <property type="term" value="P:NADP+ biosynthetic process"/>
    <property type="evidence" value="ECO:0007669"/>
    <property type="project" value="InterPro"/>
</dbReference>
<dbReference type="AlphaFoldDB" id="A0A1J5SZG5"/>
<keyword evidence="2 5" id="KW-0418">Kinase</keyword>
<dbReference type="InterPro" id="IPR017437">
    <property type="entry name" value="ATP-NAD_kinase_PpnK-typ_C"/>
</dbReference>
<dbReference type="NCBIfam" id="NF002306">
    <property type="entry name" value="PRK01231.1"/>
    <property type="match status" value="1"/>
</dbReference>
<dbReference type="EC" id="2.7.1.23" evidence="5"/>
<protein>
    <submittedName>
        <fullName evidence="5">NAD kinase</fullName>
        <ecNumber evidence="5">2.7.1.23</ecNumber>
    </submittedName>
</protein>
<evidence type="ECO:0000313" key="5">
    <source>
        <dbReference type="EMBL" id="OIR13911.1"/>
    </source>
</evidence>
<dbReference type="InterPro" id="IPR002504">
    <property type="entry name" value="NADK"/>
</dbReference>
<dbReference type="InterPro" id="IPR016064">
    <property type="entry name" value="NAD/diacylglycerol_kinase_sf"/>
</dbReference>
<dbReference type="InterPro" id="IPR017438">
    <property type="entry name" value="ATP-NAD_kinase_N"/>
</dbReference>
<dbReference type="Pfam" id="PF20143">
    <property type="entry name" value="NAD_kinase_C"/>
    <property type="match status" value="1"/>
</dbReference>
<dbReference type="GO" id="GO:0019674">
    <property type="term" value="P:NAD+ metabolic process"/>
    <property type="evidence" value="ECO:0007669"/>
    <property type="project" value="InterPro"/>
</dbReference>
<evidence type="ECO:0000256" key="3">
    <source>
        <dbReference type="ARBA" id="ARBA00022857"/>
    </source>
</evidence>
<dbReference type="PANTHER" id="PTHR20275">
    <property type="entry name" value="NAD KINASE"/>
    <property type="match status" value="1"/>
</dbReference>
<sequence length="290" mass="32079">MKSQFQNIALIGKYKSPQIAEPLLKLADFLAHMGLNVLVDSLTAEHIGHHSYGVLALAEMNGKVDLAIVLGGDGTLLDVARTLAPFGIPLVGVNQGRLGFLTDISIDTMQRTISGMLRGEFVTEKRMLLSASVMREEKHMFDSLAFNDVVIHRGNNSSMLECEVRIDDEYLYNQRADGLIVTTPTGSTAYALSAGGPILHPSLDLIALVPVAPHTLSNRPIVLKSESVLKISMHRATDARVRFDGHTHFDLNCHDQVVVSRYIEPVHLLHPVGHSYYRTLREKLLWNQTL</sequence>
<keyword evidence="1 5" id="KW-0808">Transferase</keyword>
<dbReference type="EMBL" id="MLJW01000013">
    <property type="protein sequence ID" value="OIR13911.1"/>
    <property type="molecule type" value="Genomic_DNA"/>
</dbReference>
<dbReference type="Gene3D" id="3.40.50.10330">
    <property type="entry name" value="Probable inorganic polyphosphate/atp-NAD kinase, domain 1"/>
    <property type="match status" value="1"/>
</dbReference>
<accession>A0A1J5SZG5</accession>
<dbReference type="PANTHER" id="PTHR20275:SF0">
    <property type="entry name" value="NAD KINASE"/>
    <property type="match status" value="1"/>
</dbReference>
<organism evidence="5">
    <name type="scientific">mine drainage metagenome</name>
    <dbReference type="NCBI Taxonomy" id="410659"/>
    <lineage>
        <taxon>unclassified sequences</taxon>
        <taxon>metagenomes</taxon>
        <taxon>ecological metagenomes</taxon>
    </lineage>
</organism>
<keyword evidence="3" id="KW-0521">NADP</keyword>
<dbReference type="HAMAP" id="MF_00361">
    <property type="entry name" value="NAD_kinase"/>
    <property type="match status" value="1"/>
</dbReference>
<dbReference type="SUPFAM" id="SSF111331">
    <property type="entry name" value="NAD kinase/diacylglycerol kinase-like"/>
    <property type="match status" value="1"/>
</dbReference>
<reference evidence="5" key="1">
    <citation type="submission" date="2016-10" db="EMBL/GenBank/DDBJ databases">
        <title>Sequence of Gallionella enrichment culture.</title>
        <authorList>
            <person name="Poehlein A."/>
            <person name="Muehling M."/>
            <person name="Daniel R."/>
        </authorList>
    </citation>
    <scope>NUCLEOTIDE SEQUENCE</scope>
</reference>
<gene>
    <name evidence="5" type="primary">nadK_2</name>
    <name evidence="5" type="ORF">GALL_50470</name>
</gene>
<dbReference type="GO" id="GO:0003951">
    <property type="term" value="F:NAD+ kinase activity"/>
    <property type="evidence" value="ECO:0007669"/>
    <property type="project" value="UniProtKB-EC"/>
</dbReference>
<dbReference type="NCBIfam" id="NF002561">
    <property type="entry name" value="PRK02155.1"/>
    <property type="match status" value="1"/>
</dbReference>
<evidence type="ECO:0000256" key="1">
    <source>
        <dbReference type="ARBA" id="ARBA00022679"/>
    </source>
</evidence>
<dbReference type="Pfam" id="PF01513">
    <property type="entry name" value="NAD_kinase"/>
    <property type="match status" value="1"/>
</dbReference>
<keyword evidence="4" id="KW-0520">NAD</keyword>
<proteinExistence type="inferred from homology"/>
<comment type="caution">
    <text evidence="5">The sequence shown here is derived from an EMBL/GenBank/DDBJ whole genome shotgun (WGS) entry which is preliminary data.</text>
</comment>
<name>A0A1J5SZG5_9ZZZZ</name>